<protein>
    <submittedName>
        <fullName evidence="1">Uncharacterized protein</fullName>
    </submittedName>
</protein>
<dbReference type="Proteomes" id="UP000237968">
    <property type="component" value="Unassembled WGS sequence"/>
</dbReference>
<dbReference type="OrthoDB" id="7362591at2"/>
<name>A0A2S9YJU1_9BACT</name>
<proteinExistence type="predicted"/>
<dbReference type="RefSeq" id="WP_106389883.1">
    <property type="nucleotide sequence ID" value="NZ_PVNK01000017.1"/>
</dbReference>
<comment type="caution">
    <text evidence="1">The sequence shown here is derived from an EMBL/GenBank/DDBJ whole genome shotgun (WGS) entry which is preliminary data.</text>
</comment>
<gene>
    <name evidence="1" type="ORF">ENSA5_04150</name>
</gene>
<dbReference type="EMBL" id="PVNK01000017">
    <property type="protein sequence ID" value="PRQ05296.1"/>
    <property type="molecule type" value="Genomic_DNA"/>
</dbReference>
<keyword evidence="2" id="KW-1185">Reference proteome</keyword>
<accession>A0A2S9YJU1</accession>
<reference evidence="1 2" key="1">
    <citation type="submission" date="2018-03" db="EMBL/GenBank/DDBJ databases">
        <title>Draft Genome Sequences of the Obligatory Marine Myxobacteria Enhygromyxa salina SWB005.</title>
        <authorList>
            <person name="Poehlein A."/>
            <person name="Moghaddam J.A."/>
            <person name="Harms H."/>
            <person name="Alanjari M."/>
            <person name="Koenig G.M."/>
            <person name="Daniel R."/>
            <person name="Schaeberle T.F."/>
        </authorList>
    </citation>
    <scope>NUCLEOTIDE SEQUENCE [LARGE SCALE GENOMIC DNA]</scope>
    <source>
        <strain evidence="1 2">SWB005</strain>
    </source>
</reference>
<evidence type="ECO:0000313" key="2">
    <source>
        <dbReference type="Proteomes" id="UP000237968"/>
    </source>
</evidence>
<organism evidence="1 2">
    <name type="scientific">Enhygromyxa salina</name>
    <dbReference type="NCBI Taxonomy" id="215803"/>
    <lineage>
        <taxon>Bacteria</taxon>
        <taxon>Pseudomonadati</taxon>
        <taxon>Myxococcota</taxon>
        <taxon>Polyangia</taxon>
        <taxon>Nannocystales</taxon>
        <taxon>Nannocystaceae</taxon>
        <taxon>Enhygromyxa</taxon>
    </lineage>
</organism>
<evidence type="ECO:0000313" key="1">
    <source>
        <dbReference type="EMBL" id="PRQ05296.1"/>
    </source>
</evidence>
<sequence>MDPHGIFSDLLTVEVNTIVKPNMTAAKMPSLPFALLDIIENFATALLKLGVDLEPYFTPTREQCWAKIRADPQHLEDARASYAAANGGGQPREESDLYDYLGDLWPALDPSLNSWPTTEGWSFSMAGVTNGWDSFERLRIAALAADPKLSAGHEVLITRIVGACSRLKYIVQGVQQFYAPAHAPRLSLGERLGQLLRGRDRRFASWPELLNKTRNDLLRRDQRQQRVPVHHLSPEDQSTVRKIWEVGTESVLAQTCVQLDGDVITRISEDLIEAHTAAVQELVLGCHHRSVDTGLSHWRALVQVAIELVDKVFGRISAR</sequence>
<dbReference type="AlphaFoldDB" id="A0A2S9YJU1"/>